<protein>
    <submittedName>
        <fullName evidence="1">Uncharacterized protein</fullName>
    </submittedName>
</protein>
<reference evidence="2" key="1">
    <citation type="journal article" date="2018" name="BMC Genomics">
        <title>Genomic insights into host adaptation between the wheat stripe rust pathogen (Puccinia striiformis f. sp. tritici) and the barley stripe rust pathogen (Puccinia striiformis f. sp. hordei).</title>
        <authorList>
            <person name="Xia C."/>
            <person name="Wang M."/>
            <person name="Yin C."/>
            <person name="Cornejo O.E."/>
            <person name="Hulbert S.H."/>
            <person name="Chen X."/>
        </authorList>
    </citation>
    <scope>NUCLEOTIDE SEQUENCE [LARGE SCALE GENOMIC DNA]</scope>
    <source>
        <strain evidence="2">93-210</strain>
    </source>
</reference>
<reference evidence="1 2" key="3">
    <citation type="journal article" date="2022" name="Microbiol. Spectr.">
        <title>Folding features and dynamics of 3D genome architecture in plant fungal pathogens.</title>
        <authorList>
            <person name="Xia C."/>
        </authorList>
    </citation>
    <scope>NUCLEOTIDE SEQUENCE [LARGE SCALE GENOMIC DNA]</scope>
    <source>
        <strain evidence="1 2">93-210</strain>
    </source>
</reference>
<evidence type="ECO:0000313" key="2">
    <source>
        <dbReference type="Proteomes" id="UP001060170"/>
    </source>
</evidence>
<proteinExistence type="predicted"/>
<organism evidence="1 2">
    <name type="scientific">Puccinia striiformis f. sp. tritici</name>
    <dbReference type="NCBI Taxonomy" id="168172"/>
    <lineage>
        <taxon>Eukaryota</taxon>
        <taxon>Fungi</taxon>
        <taxon>Dikarya</taxon>
        <taxon>Basidiomycota</taxon>
        <taxon>Pucciniomycotina</taxon>
        <taxon>Pucciniomycetes</taxon>
        <taxon>Pucciniales</taxon>
        <taxon>Pucciniaceae</taxon>
        <taxon>Puccinia</taxon>
    </lineage>
</organism>
<gene>
    <name evidence="1" type="ORF">MJO28_001040</name>
</gene>
<dbReference type="Proteomes" id="UP001060170">
    <property type="component" value="Chromosome 1"/>
</dbReference>
<name>A0ACC0F0N0_9BASI</name>
<evidence type="ECO:0000313" key="1">
    <source>
        <dbReference type="EMBL" id="KAI7962946.1"/>
    </source>
</evidence>
<accession>A0ACC0F0N0</accession>
<dbReference type="EMBL" id="CM045865">
    <property type="protein sequence ID" value="KAI7962946.1"/>
    <property type="molecule type" value="Genomic_DNA"/>
</dbReference>
<reference evidence="2" key="2">
    <citation type="journal article" date="2018" name="Mol. Plant Microbe Interact.">
        <title>Genome sequence resources for the wheat stripe rust pathogen (Puccinia striiformis f. sp. tritici) and the barley stripe rust pathogen (Puccinia striiformis f. sp. hordei).</title>
        <authorList>
            <person name="Xia C."/>
            <person name="Wang M."/>
            <person name="Yin C."/>
            <person name="Cornejo O.E."/>
            <person name="Hulbert S.H."/>
            <person name="Chen X."/>
        </authorList>
    </citation>
    <scope>NUCLEOTIDE SEQUENCE [LARGE SCALE GENOMIC DNA]</scope>
    <source>
        <strain evidence="2">93-210</strain>
    </source>
</reference>
<keyword evidence="2" id="KW-1185">Reference proteome</keyword>
<comment type="caution">
    <text evidence="1">The sequence shown here is derived from an EMBL/GenBank/DDBJ whole genome shotgun (WGS) entry which is preliminary data.</text>
</comment>
<sequence length="174" mass="19633">MSPFVGVNIIEAITDKRPVLMERLLADMDTLGNPFRLLEKLRQIANHDQVRLTRENPGQQSSLALATTTSRKRPFSSNSGPRVSCRGGRHNPEAMHEESECWTSHPDLRPRKKTRASNYSTTAVEANHRVNEDYSYFTTDGDIRTTSFILDSGASQHMFNDISHFVSTEPAELD</sequence>